<organism evidence="1 2">
    <name type="scientific">Triparma laevis f. inornata</name>
    <dbReference type="NCBI Taxonomy" id="1714386"/>
    <lineage>
        <taxon>Eukaryota</taxon>
        <taxon>Sar</taxon>
        <taxon>Stramenopiles</taxon>
        <taxon>Ochrophyta</taxon>
        <taxon>Bolidophyceae</taxon>
        <taxon>Parmales</taxon>
        <taxon>Triparmaceae</taxon>
        <taxon>Triparma</taxon>
    </lineage>
</organism>
<dbReference type="EMBL" id="BLQM01000219">
    <property type="protein sequence ID" value="GMH76364.1"/>
    <property type="molecule type" value="Genomic_DNA"/>
</dbReference>
<protein>
    <submittedName>
        <fullName evidence="1">Uncharacterized protein</fullName>
    </submittedName>
</protein>
<evidence type="ECO:0000313" key="1">
    <source>
        <dbReference type="EMBL" id="GMH76364.1"/>
    </source>
</evidence>
<evidence type="ECO:0000313" key="2">
    <source>
        <dbReference type="Proteomes" id="UP001162640"/>
    </source>
</evidence>
<dbReference type="AlphaFoldDB" id="A0A9W7ARG7"/>
<comment type="caution">
    <text evidence="1">The sequence shown here is derived from an EMBL/GenBank/DDBJ whole genome shotgun (WGS) entry which is preliminary data.</text>
</comment>
<sequence length="159" mass="18110">MLFVHSIALTHARFARRSPPPTQTQTRVELETFTQCSSSLLWKLMMSFYDRKGVSSWSQGIVPHFITCNAFIGRAYAKVLAGFIEDLYDAKLTNERLTNSMKLNPEQPLYIIELGTGAGKFSFFMLKALNEMRETVRFPVEKIGAKPSRSEATSWECDM</sequence>
<gene>
    <name evidence="1" type="ORF">TL16_g07057</name>
</gene>
<accession>A0A9W7ARG7</accession>
<name>A0A9W7ARG7_9STRA</name>
<reference evidence="2" key="1">
    <citation type="journal article" date="2023" name="Commun. Biol.">
        <title>Genome analysis of Parmales, the sister group of diatoms, reveals the evolutionary specialization of diatoms from phago-mixotrophs to photoautotrophs.</title>
        <authorList>
            <person name="Ban H."/>
            <person name="Sato S."/>
            <person name="Yoshikawa S."/>
            <person name="Yamada K."/>
            <person name="Nakamura Y."/>
            <person name="Ichinomiya M."/>
            <person name="Sato N."/>
            <person name="Blanc-Mathieu R."/>
            <person name="Endo H."/>
            <person name="Kuwata A."/>
            <person name="Ogata H."/>
        </authorList>
    </citation>
    <scope>NUCLEOTIDE SEQUENCE [LARGE SCALE GENOMIC DNA]</scope>
</reference>
<proteinExistence type="predicted"/>
<dbReference type="Proteomes" id="UP001162640">
    <property type="component" value="Unassembled WGS sequence"/>
</dbReference>